<dbReference type="InterPro" id="IPR011044">
    <property type="entry name" value="Quino_amine_DH_bsu"/>
</dbReference>
<dbReference type="RefSeq" id="WP_242938566.1">
    <property type="nucleotide sequence ID" value="NZ_CP094326.1"/>
</dbReference>
<accession>A0ABY3YRA0</accession>
<name>A0ABY3YRA0_9FLAO</name>
<dbReference type="EMBL" id="CP094326">
    <property type="protein sequence ID" value="UNZ00199.1"/>
    <property type="molecule type" value="Genomic_DNA"/>
</dbReference>
<reference evidence="1 2" key="1">
    <citation type="journal article" date="2018" name="Int. J. Syst. Evol. Microbiol.">
        <title>Zhouia spongiae sp. nov., isolated from a marine sponge.</title>
        <authorList>
            <person name="Zhuang L."/>
            <person name="Lin B."/>
            <person name="Qin F."/>
            <person name="Luo L."/>
        </authorList>
    </citation>
    <scope>NUCLEOTIDE SEQUENCE [LARGE SCALE GENOMIC DNA]</scope>
    <source>
        <strain evidence="1 2">HN-Y44</strain>
    </source>
</reference>
<dbReference type="InterPro" id="IPR015943">
    <property type="entry name" value="WD40/YVTN_repeat-like_dom_sf"/>
</dbReference>
<organism evidence="1 2">
    <name type="scientific">Zhouia spongiae</name>
    <dbReference type="NCBI Taxonomy" id="2202721"/>
    <lineage>
        <taxon>Bacteria</taxon>
        <taxon>Pseudomonadati</taxon>
        <taxon>Bacteroidota</taxon>
        <taxon>Flavobacteriia</taxon>
        <taxon>Flavobacteriales</taxon>
        <taxon>Flavobacteriaceae</taxon>
        <taxon>Zhouia</taxon>
    </lineage>
</organism>
<dbReference type="Gene3D" id="2.130.10.10">
    <property type="entry name" value="YVTN repeat-like/Quinoprotein amine dehydrogenase"/>
    <property type="match status" value="1"/>
</dbReference>
<dbReference type="Proteomes" id="UP000829476">
    <property type="component" value="Chromosome"/>
</dbReference>
<gene>
    <name evidence="1" type="ORF">MQE36_07605</name>
</gene>
<evidence type="ECO:0000313" key="1">
    <source>
        <dbReference type="EMBL" id="UNZ00199.1"/>
    </source>
</evidence>
<evidence type="ECO:0000313" key="2">
    <source>
        <dbReference type="Proteomes" id="UP000829476"/>
    </source>
</evidence>
<proteinExistence type="predicted"/>
<dbReference type="SUPFAM" id="SSF50969">
    <property type="entry name" value="YVTN repeat-like/Quinoprotein amine dehydrogenase"/>
    <property type="match status" value="1"/>
</dbReference>
<sequence>MNESTSFDEIYNSLKKSELIQEDKFIRLYDALRDETEIGKGEPKVYTQGQFAGKIQNLIYGLPQYDQVLLKLLEKDDGIALVKESLIRYIQTHYGPDNIHEIKVDLTDKVSLGAALDKMYLNISDRERLQQMFNYPKDFSYAFLLKEPEEGYVRYVDEFDVEVRFFDACLGFPELKEKVLKYIKMINAFHYTLGSEGDIRNNKQNVIFEAPMHALLKQSSEYIPLMVECFGLFDRWHDVSALELIPFVFNRYAGEPEMIYLYAAVYSRACADYDYFDMFEEELCKKLAEKSFRDKYIRLLAEDHLASSIAMNFECRDLRGYDLEDEIGDRTWEDYLDESAIGDFLKEICDKEEYEELTDSFNQTIQDLIHNPALADHSLYPPSYEEITGLKLNRVGGVEKDQTPHASVIYDVAGADFIRFEQKDYLILADEGLVRIVDFDTKKQITVRNLLHETAEVSSMHTTHDIKPHSPVHFITDTDDIIQGWHLSSGLDCFKIKAPSKGIFLSGDGTRLVMILRKKGDDFEPDHDYSGVKIDVDLSKEERNQVVCFDLKTMTEVSRWKYKKKYSDPVFTKDGKYFMVLKDSKLLIFDVDTGELIKKTGKLGDYGICLELAASSDSQKAIVDNYVYSLPDAEFVNKINNFTYGKIYVSRGDIVVRCGDDAFTEGMFCFSDVNTGEELGRIVVDKNTYTPHTVFFSPCGRYFLADTNDELKVWDIRALFSGAEQEEFEFEFPSVPIVSFVGGRVISSSTAKSNYINENCTPKILHYETGRFRTETSAESFCESEELNNPELIDPESAFIPEDGDVIGVRFTPEALGRQRIFAFNVKVTFPETTCSETGDRITSREWLQEAEADCNFFAGYQLSSEDALNTGTWSIEISTIEGEHFLLRKLFYLNKPFKAVDYQVKKKFFGLYADESGAASPVSETARIIGKPGISFGLQFAFNCPDCEDKYSFMGEIDHPEKEDSVTGMMTTKSTRKIALFNGQSFGYFHRFISEESVVAGEWTFRIKDMEQDRVLLEETLEILSAAEVEEPEFKLLDKGVYLPSGPVGLYDNYPEPGSLTRQGDPDPIALEKNSVFGFCYRFTNLITPKMLAVKIYHPLVKSMFGEETAEEFLFKVPDDSPQFIGWVIDMNKYILEGEWKIRVWENEIDETQKPIYETKFNTIKG</sequence>
<keyword evidence="2" id="KW-1185">Reference proteome</keyword>
<protein>
    <submittedName>
        <fullName evidence="1">DUF3859 domain-containing protein</fullName>
    </submittedName>
</protein>
<dbReference type="Gene3D" id="2.60.40.2390">
    <property type="match status" value="3"/>
</dbReference>